<feature type="region of interest" description="Disordered" evidence="2">
    <location>
        <begin position="396"/>
        <end position="420"/>
    </location>
</feature>
<feature type="compositionally biased region" description="Basic and acidic residues" evidence="2">
    <location>
        <begin position="1038"/>
        <end position="1047"/>
    </location>
</feature>
<feature type="region of interest" description="Disordered" evidence="2">
    <location>
        <begin position="1"/>
        <end position="24"/>
    </location>
</feature>
<feature type="compositionally biased region" description="Basic and acidic residues" evidence="2">
    <location>
        <begin position="1281"/>
        <end position="1290"/>
    </location>
</feature>
<feature type="compositionally biased region" description="Basic and acidic residues" evidence="2">
    <location>
        <begin position="10"/>
        <end position="24"/>
    </location>
</feature>
<dbReference type="Pfam" id="PF13915">
    <property type="entry name" value="DUF4210"/>
    <property type="match status" value="1"/>
</dbReference>
<organism evidence="4">
    <name type="scientific">Timema douglasi</name>
    <name type="common">Walking stick</name>
    <dbReference type="NCBI Taxonomy" id="61478"/>
    <lineage>
        <taxon>Eukaryota</taxon>
        <taxon>Metazoa</taxon>
        <taxon>Ecdysozoa</taxon>
        <taxon>Arthropoda</taxon>
        <taxon>Hexapoda</taxon>
        <taxon>Insecta</taxon>
        <taxon>Pterygota</taxon>
        <taxon>Neoptera</taxon>
        <taxon>Polyneoptera</taxon>
        <taxon>Phasmatodea</taxon>
        <taxon>Timematodea</taxon>
        <taxon>Timematoidea</taxon>
        <taxon>Timematidae</taxon>
        <taxon>Timema</taxon>
    </lineage>
</organism>
<feature type="compositionally biased region" description="Basic and acidic residues" evidence="2">
    <location>
        <begin position="1146"/>
        <end position="1155"/>
    </location>
</feature>
<dbReference type="PANTHER" id="PTHR13199:SF11">
    <property type="entry name" value="PROTEIN ATOSSA"/>
    <property type="match status" value="1"/>
</dbReference>
<reference evidence="4" key="1">
    <citation type="submission" date="2020-11" db="EMBL/GenBank/DDBJ databases">
        <authorList>
            <person name="Tran Van P."/>
        </authorList>
    </citation>
    <scope>NUCLEOTIDE SEQUENCE</scope>
</reference>
<feature type="compositionally biased region" description="Basic and acidic residues" evidence="2">
    <location>
        <begin position="1200"/>
        <end position="1209"/>
    </location>
</feature>
<feature type="compositionally biased region" description="Basic and acidic residues" evidence="2">
    <location>
        <begin position="1092"/>
        <end position="1101"/>
    </location>
</feature>
<evidence type="ECO:0000259" key="3">
    <source>
        <dbReference type="SMART" id="SM01177"/>
    </source>
</evidence>
<feature type="compositionally biased region" description="Basic and acidic residues" evidence="2">
    <location>
        <begin position="1065"/>
        <end position="1074"/>
    </location>
</feature>
<comment type="similarity">
    <text evidence="1">Belongs to the ATOS family.</text>
</comment>
<name>A0A7R8VTX0_TIMDO</name>
<feature type="compositionally biased region" description="Basic and acidic residues" evidence="2">
    <location>
        <begin position="1227"/>
        <end position="1236"/>
    </location>
</feature>
<evidence type="ECO:0000256" key="1">
    <source>
        <dbReference type="ARBA" id="ARBA00034497"/>
    </source>
</evidence>
<dbReference type="EMBL" id="OA569571">
    <property type="protein sequence ID" value="CAD7202600.1"/>
    <property type="molecule type" value="Genomic_DNA"/>
</dbReference>
<feature type="compositionally biased region" description="Basic and acidic residues" evidence="2">
    <location>
        <begin position="1173"/>
        <end position="1182"/>
    </location>
</feature>
<feature type="region of interest" description="Disordered" evidence="2">
    <location>
        <begin position="973"/>
        <end position="1299"/>
    </location>
</feature>
<feature type="domain" description="Atos-like conserved" evidence="3">
    <location>
        <begin position="904"/>
        <end position="963"/>
    </location>
</feature>
<proteinExistence type="inferred from homology"/>
<dbReference type="SMART" id="SM01177">
    <property type="entry name" value="DUF4210"/>
    <property type="match status" value="1"/>
</dbReference>
<feature type="region of interest" description="Disordered" evidence="2">
    <location>
        <begin position="49"/>
        <end position="70"/>
    </location>
</feature>
<dbReference type="Pfam" id="PF13889">
    <property type="entry name" value="Chromosome_seg"/>
    <property type="match status" value="1"/>
</dbReference>
<feature type="compositionally biased region" description="Basic and acidic residues" evidence="2">
    <location>
        <begin position="1254"/>
        <end position="1263"/>
    </location>
</feature>
<evidence type="ECO:0000313" key="4">
    <source>
        <dbReference type="EMBL" id="CAD7202600.1"/>
    </source>
</evidence>
<feature type="compositionally biased region" description="Basic and acidic residues" evidence="2">
    <location>
        <begin position="1011"/>
        <end position="1020"/>
    </location>
</feature>
<dbReference type="InterPro" id="IPR033473">
    <property type="entry name" value="Atos-like_C"/>
</dbReference>
<protein>
    <recommendedName>
        <fullName evidence="3">Atos-like conserved domain-containing protein</fullName>
    </recommendedName>
</protein>
<sequence>MQEAAAIMKEGGRDTPESLVDDRLQNPCTLPGKHHCRCAFDDDLEITPLSTPPHPMLHLDTKSQPSGSKPLSGKVLNCQLEVDSVKHDPACGSKADSCNEDCSEERTGMKPSAETLRNDAPGIGCKFNLELSRQEFEEVLAVLRDRNAGPPVHPGTRKPASPSRPGYNQLFSCSSKSEAVGVLTHDSNAVSATTSTVSKCSDKADILMGAILRSSIGSKEKTTQSEVARSVLNENRIKCKHKNEEDDRIFKSDIRENLKFNCDSEIYLEPQKLLNPPTKLENVCDYGSDIRKGQIKATLLSPSLNDHTTVDNQALYTNTQGSTQQTASAISSSKYHTPCSKLTDSCDSEMFNVPCNASPNCNTNYARSLDNHCDILHPSDTHLTNINKDKLNVSKEVKKKRPKSPLVMVPPPNASPDHVYSSKHAEDVAQDNWEVYTHDRSIPSALDKAKFRRSFDSAASMVFHSRTGLPLTSSPAPVRRGTSRFDFDSSLNSVSAIRRFGALLKTLSMLCLVLLKNILDKKCSDPRRHDTPTASSRLCRKMVSLRATWNCCPVERNSSTWQARISGKMADLSDDMSISPEDSWRLFPCPDAGDTEWRVKLLDPTCLGDQWDGSPCALFETGAVPAPDDTMEMRCLRRAQSLPLTTPWRVKEAPSLLVIVLALFETGAVPAPDDTMESEGSTQSPCYCTVRMCFALFETGTVPAPDDTMSVSSDDAESEGSAKSPCSPGVGLMFIAMEPLPWSCSSSPCSSLLDHTQAQASLVLSPHAWLTSSDTGDTVSVLFTVSLRAKHLGVLQPHMLFSNYSGCAATRNPAYSNYIVTTPLSSVTTSLSSNDSSHLIFSPHILGMGISEQSHDIHIPLGHKPTVTYTSCPHNTDLNWTLFQISPGRSHSFDSNVIYINTELIGSFEESVLNGRLEPVSTVQGFTAELGASGSFCPRHRILPVTVFFYTIGDNDKVSTPYLTKSRTVTKKHKHSLPLLESSSCEREHETKSRTVTKKHKHSLPLLESSSCEREHETKSRTVTKKHTHSLPLLESSSCEREHETKSRTVTKKHTHSLPLLESSSCEREHETKSRTVTKKHTHSLPLLESSSCEREHETKSRTVTKKHTHSLPLLESSSCEREHETKSRTVTKKHTHSLPLLESSSCEREHETKSRTVTKKHTHSLPLLESSSCEREHETKSRTVTKKHTHSLPLLESSSCEREHETKSRTVTKKHTHSLPLLESSSCEREHETKSRTVTKKHTHSLPLLESSSCEREHETKSRTVTKKHTHSLPLLESSSCEREHETKSRTVTKKHTHSLPLLESSSCEREHETKSRTVTKKHKHSLPLLESSSCAYSRGHINLGKKGYHVPRCGTIQVTLFNPLGTVIKMFVVMYDLTDMPANSQTFLRQRTLYMPAFISNTASLPDNAQKWLRYLVHLRFSSSKSGRIHLHSDIRMIIFRKSDLDTATAHGMDMSYELRSFTHGPTNPKFSSRK</sequence>
<dbReference type="InterPro" id="IPR051506">
    <property type="entry name" value="ATOS_Transcription_Regulators"/>
</dbReference>
<dbReference type="InterPro" id="IPR025261">
    <property type="entry name" value="Atos-like_cons_dom"/>
</dbReference>
<accession>A0A7R8VTX0</accession>
<evidence type="ECO:0000256" key="2">
    <source>
        <dbReference type="SAM" id="MobiDB-lite"/>
    </source>
</evidence>
<dbReference type="PANTHER" id="PTHR13199">
    <property type="entry name" value="GH03947P"/>
    <property type="match status" value="1"/>
</dbReference>
<gene>
    <name evidence="4" type="ORF">TDIB3V08_LOCUS8782</name>
</gene>
<feature type="compositionally biased region" description="Basic and acidic residues" evidence="2">
    <location>
        <begin position="984"/>
        <end position="993"/>
    </location>
</feature>
<feature type="region of interest" description="Disordered" evidence="2">
    <location>
        <begin position="96"/>
        <end position="117"/>
    </location>
</feature>
<feature type="compositionally biased region" description="Basic and acidic residues" evidence="2">
    <location>
        <begin position="1119"/>
        <end position="1128"/>
    </location>
</feature>
<feature type="region of interest" description="Disordered" evidence="2">
    <location>
        <begin position="705"/>
        <end position="725"/>
    </location>
</feature>